<reference evidence="1 2" key="1">
    <citation type="journal article" date="2020" name="Phytopathology">
        <title>Genome Sequence Resources of Colletotrichum truncatum, C. plurivorum, C. musicola, and C. sojae: Four Species Pathogenic to Soybean (Glycine max).</title>
        <authorList>
            <person name="Rogerio F."/>
            <person name="Boufleur T.R."/>
            <person name="Ciampi-Guillardi M."/>
            <person name="Sukno S.A."/>
            <person name="Thon M.R."/>
            <person name="Massola Junior N.S."/>
            <person name="Baroncelli R."/>
        </authorList>
    </citation>
    <scope>NUCLEOTIDE SEQUENCE [LARGE SCALE GENOMIC DNA]</scope>
    <source>
        <strain evidence="1 2">CMES1059</strain>
    </source>
</reference>
<evidence type="ECO:0000313" key="1">
    <source>
        <dbReference type="EMBL" id="KAL0943140.1"/>
    </source>
</evidence>
<protein>
    <submittedName>
        <fullName evidence="1">Uncharacterized protein</fullName>
    </submittedName>
</protein>
<name>A0ACC3ZGK9_COLTU</name>
<organism evidence="1 2">
    <name type="scientific">Colletotrichum truncatum</name>
    <name type="common">Anthracnose fungus</name>
    <name type="synonym">Colletotrichum capsici</name>
    <dbReference type="NCBI Taxonomy" id="5467"/>
    <lineage>
        <taxon>Eukaryota</taxon>
        <taxon>Fungi</taxon>
        <taxon>Dikarya</taxon>
        <taxon>Ascomycota</taxon>
        <taxon>Pezizomycotina</taxon>
        <taxon>Sordariomycetes</taxon>
        <taxon>Hypocreomycetidae</taxon>
        <taxon>Glomerellales</taxon>
        <taxon>Glomerellaceae</taxon>
        <taxon>Colletotrichum</taxon>
        <taxon>Colletotrichum truncatum species complex</taxon>
    </lineage>
</organism>
<dbReference type="EMBL" id="VUJX02000001">
    <property type="protein sequence ID" value="KAL0943140.1"/>
    <property type="molecule type" value="Genomic_DNA"/>
</dbReference>
<evidence type="ECO:0000313" key="2">
    <source>
        <dbReference type="Proteomes" id="UP000805649"/>
    </source>
</evidence>
<dbReference type="Proteomes" id="UP000805649">
    <property type="component" value="Unassembled WGS sequence"/>
</dbReference>
<gene>
    <name evidence="1" type="ORF">CTRU02_201026</name>
</gene>
<sequence>MAMSRRQVMFSSPDTTRTQIYREEGVFTERYDKERCMNRLEEHKEQINREVKERQERHFQRLYGDI</sequence>
<proteinExistence type="predicted"/>
<accession>A0ACC3ZGK9</accession>
<keyword evidence="2" id="KW-1185">Reference proteome</keyword>
<comment type="caution">
    <text evidence="1">The sequence shown here is derived from an EMBL/GenBank/DDBJ whole genome shotgun (WGS) entry which is preliminary data.</text>
</comment>